<evidence type="ECO:0000313" key="4">
    <source>
        <dbReference type="Proteomes" id="UP001159428"/>
    </source>
</evidence>
<keyword evidence="2" id="KW-1133">Transmembrane helix</keyword>
<reference evidence="3 4" key="1">
    <citation type="submission" date="2022-05" db="EMBL/GenBank/DDBJ databases">
        <authorList>
            <consortium name="Genoscope - CEA"/>
            <person name="William W."/>
        </authorList>
    </citation>
    <scope>NUCLEOTIDE SEQUENCE [LARGE SCALE GENOMIC DNA]</scope>
</reference>
<gene>
    <name evidence="3" type="ORF">PMEA_00015722</name>
</gene>
<feature type="transmembrane region" description="Helical" evidence="2">
    <location>
        <begin position="432"/>
        <end position="453"/>
    </location>
</feature>
<evidence type="ECO:0000256" key="2">
    <source>
        <dbReference type="SAM" id="Phobius"/>
    </source>
</evidence>
<dbReference type="Proteomes" id="UP001159428">
    <property type="component" value="Unassembled WGS sequence"/>
</dbReference>
<evidence type="ECO:0000313" key="3">
    <source>
        <dbReference type="EMBL" id="CAH3134117.1"/>
    </source>
</evidence>
<dbReference type="Gene3D" id="3.30.1360.180">
    <property type="match status" value="1"/>
</dbReference>
<organism evidence="3 4">
    <name type="scientific">Pocillopora meandrina</name>
    <dbReference type="NCBI Taxonomy" id="46732"/>
    <lineage>
        <taxon>Eukaryota</taxon>
        <taxon>Metazoa</taxon>
        <taxon>Cnidaria</taxon>
        <taxon>Anthozoa</taxon>
        <taxon>Hexacorallia</taxon>
        <taxon>Scleractinia</taxon>
        <taxon>Astrocoeniina</taxon>
        <taxon>Pocilloporidae</taxon>
        <taxon>Pocillopora</taxon>
    </lineage>
</organism>
<accession>A0AAU9X3A0</accession>
<dbReference type="CDD" id="cd16018">
    <property type="entry name" value="Enpp"/>
    <property type="match status" value="1"/>
</dbReference>
<dbReference type="EMBL" id="CALNXJ010000028">
    <property type="protein sequence ID" value="CAH3134117.1"/>
    <property type="molecule type" value="Genomic_DNA"/>
</dbReference>
<dbReference type="SUPFAM" id="SSF53649">
    <property type="entry name" value="Alkaline phosphatase-like"/>
    <property type="match status" value="1"/>
</dbReference>
<name>A0AAU9X3A0_9CNID</name>
<dbReference type="PANTHER" id="PTHR10151:SF120">
    <property type="entry name" value="BIS(5'-ADENOSYL)-TRIPHOSPHATASE"/>
    <property type="match status" value="1"/>
</dbReference>
<sequence length="484" mass="55336">MVNLKIFFFVSYFYSFNCGYSMRKETVILVSFDGFRWDYLDMNRTATKNFSSIMKQGVRAEYVRNVFPTVTFPNHYTIVTGLYPESHGIISNSFYDAIANTSFDMNTNSSEWWDKFAEPLWVTSEKQGHRSGMCFWPGYDVEYKGQKPSFTTSEFGFGRPFAPRENETISPWKWRVDLVLKWLKDPDPPSFITLYFEEPDEAGHCCGPDSVNVTEEIGRDDEITGYLLQELHKANLTDAVNLIITADHGTAMYNSSTVLNLHEFLPPDYSLWIPGWAYFSFNTTNVTGAFNSLKKAEKQKSHFNVYRKEELPEELHFKHSRFVAEINVILEEGWLATVGPFNHSHKVVTKGTHGWHPSLPTMHPFFLAQGPAFKQDYKSGPIEMVDIYPLICHLLGIDPLPNNGSLSRITHLLKVASNPSHSNDHRLTTGEVIAIVIGTAIALTVCMYAVLMIRRDRRHMARGHRHGEGNQPLLFGDEDDENMI</sequence>
<feature type="region of interest" description="Disordered" evidence="1">
    <location>
        <begin position="462"/>
        <end position="484"/>
    </location>
</feature>
<dbReference type="Gene3D" id="3.40.720.10">
    <property type="entry name" value="Alkaline Phosphatase, subunit A"/>
    <property type="match status" value="1"/>
</dbReference>
<protein>
    <submittedName>
        <fullName evidence="3">Uncharacterized protein</fullName>
    </submittedName>
</protein>
<dbReference type="InterPro" id="IPR002591">
    <property type="entry name" value="Phosphodiest/P_Trfase"/>
</dbReference>
<keyword evidence="2" id="KW-0812">Transmembrane</keyword>
<proteinExistence type="predicted"/>
<comment type="caution">
    <text evidence="3">The sequence shown here is derived from an EMBL/GenBank/DDBJ whole genome shotgun (WGS) entry which is preliminary data.</text>
</comment>
<dbReference type="PANTHER" id="PTHR10151">
    <property type="entry name" value="ECTONUCLEOTIDE PYROPHOSPHATASE/PHOSPHODIESTERASE"/>
    <property type="match status" value="1"/>
</dbReference>
<dbReference type="GO" id="GO:0016787">
    <property type="term" value="F:hydrolase activity"/>
    <property type="evidence" value="ECO:0007669"/>
    <property type="project" value="UniProtKB-ARBA"/>
</dbReference>
<dbReference type="AlphaFoldDB" id="A0AAU9X3A0"/>
<keyword evidence="4" id="KW-1185">Reference proteome</keyword>
<evidence type="ECO:0000256" key="1">
    <source>
        <dbReference type="SAM" id="MobiDB-lite"/>
    </source>
</evidence>
<dbReference type="InterPro" id="IPR017850">
    <property type="entry name" value="Alkaline_phosphatase_core_sf"/>
</dbReference>
<dbReference type="Pfam" id="PF01663">
    <property type="entry name" value="Phosphodiest"/>
    <property type="match status" value="1"/>
</dbReference>
<keyword evidence="2" id="KW-0472">Membrane</keyword>